<comment type="caution">
    <text evidence="3">The sequence shown here is derived from an EMBL/GenBank/DDBJ whole genome shotgun (WGS) entry which is preliminary data.</text>
</comment>
<dbReference type="Proteomes" id="UP000315522">
    <property type="component" value="Unassembled WGS sequence"/>
</dbReference>
<keyword evidence="1" id="KW-0378">Hydrolase</keyword>
<dbReference type="Pfam" id="PF00657">
    <property type="entry name" value="Lipase_GDSL"/>
    <property type="match status" value="1"/>
</dbReference>
<dbReference type="CDD" id="cd01846">
    <property type="entry name" value="fatty_acyltransferase_like"/>
    <property type="match status" value="1"/>
</dbReference>
<sequence>MSVSFFSVFVSAVYFFGSARSVAVNGRRSEELQSQSTCKATANWPGWSGIKYAFVFGDSYTQTGFVPNGTQPTPTNPLGNPAYPGYTASNGPNWVDYLTVEYNASTLLTYNLAYGGATIDSTLVAPYLPTVSSVSDQIQNEWVPTYASKPPSAPWASDNTIFAIFDGINDVGNSWSKGVPATTTLNAQIFSVFSGLVEKLYTSGARNFAFINVPPVDRAPLTLVQSTSNQAMEKADISAWNTGLLDLAKSLKSNHSDVNVFTVDANALFTKVLDNPASYPQTALYKNTTAYCDAYENGTPAMDTFDASCGIPVNEYFWLNSLHPTYPVHEALAQVVAEQLQAGPNVS</sequence>
<evidence type="ECO:0000256" key="2">
    <source>
        <dbReference type="SAM" id="SignalP"/>
    </source>
</evidence>
<dbReference type="PANTHER" id="PTHR45648:SF85">
    <property type="entry name" value="A, PUTATIVE (AFU_ORTHOLOGUE AFUA_2G10760)-RELATED"/>
    <property type="match status" value="1"/>
</dbReference>
<evidence type="ECO:0000256" key="1">
    <source>
        <dbReference type="ARBA" id="ARBA00022801"/>
    </source>
</evidence>
<dbReference type="Gene3D" id="3.40.50.1110">
    <property type="entry name" value="SGNH hydrolase"/>
    <property type="match status" value="1"/>
</dbReference>
<evidence type="ECO:0000313" key="4">
    <source>
        <dbReference type="Proteomes" id="UP000315522"/>
    </source>
</evidence>
<keyword evidence="2" id="KW-0732">Signal</keyword>
<dbReference type="AlphaFoldDB" id="A0A559M7J7"/>
<dbReference type="SUPFAM" id="SSF52266">
    <property type="entry name" value="SGNH hydrolase"/>
    <property type="match status" value="1"/>
</dbReference>
<keyword evidence="4" id="KW-1185">Reference proteome</keyword>
<dbReference type="GO" id="GO:0016788">
    <property type="term" value="F:hydrolase activity, acting on ester bonds"/>
    <property type="evidence" value="ECO:0007669"/>
    <property type="project" value="InterPro"/>
</dbReference>
<proteinExistence type="predicted"/>
<accession>A0A559M7J7</accession>
<dbReference type="EMBL" id="QGML01001493">
    <property type="protein sequence ID" value="TVY88923.1"/>
    <property type="molecule type" value="Genomic_DNA"/>
</dbReference>
<dbReference type="InterPro" id="IPR001087">
    <property type="entry name" value="GDSL"/>
</dbReference>
<reference evidence="3 4" key="1">
    <citation type="submission" date="2018-05" db="EMBL/GenBank/DDBJ databases">
        <title>Genome sequencing and assembly of the regulated plant pathogen Lachnellula willkommii and related sister species for the development of diagnostic species identification markers.</title>
        <authorList>
            <person name="Giroux E."/>
            <person name="Bilodeau G."/>
        </authorList>
    </citation>
    <scope>NUCLEOTIDE SEQUENCE [LARGE SCALE GENOMIC DNA]</scope>
    <source>
        <strain evidence="3 4">CBS 172.35</strain>
    </source>
</reference>
<feature type="chain" id="PRO_5022209839" evidence="2">
    <location>
        <begin position="22"/>
        <end position="347"/>
    </location>
</feature>
<name>A0A559M7J7_9HELO</name>
<gene>
    <name evidence="3" type="primary">aes1_1</name>
    <name evidence="3" type="ORF">LAWI1_G005129</name>
</gene>
<dbReference type="InterPro" id="IPR051058">
    <property type="entry name" value="GDSL_Est/Lipase"/>
</dbReference>
<organism evidence="3 4">
    <name type="scientific">Lachnellula willkommii</name>
    <dbReference type="NCBI Taxonomy" id="215461"/>
    <lineage>
        <taxon>Eukaryota</taxon>
        <taxon>Fungi</taxon>
        <taxon>Dikarya</taxon>
        <taxon>Ascomycota</taxon>
        <taxon>Pezizomycotina</taxon>
        <taxon>Leotiomycetes</taxon>
        <taxon>Helotiales</taxon>
        <taxon>Lachnaceae</taxon>
        <taxon>Lachnellula</taxon>
    </lineage>
</organism>
<protein>
    <submittedName>
        <fullName evidence="3">Acetylesterase</fullName>
    </submittedName>
</protein>
<evidence type="ECO:0000313" key="3">
    <source>
        <dbReference type="EMBL" id="TVY88923.1"/>
    </source>
</evidence>
<dbReference type="InterPro" id="IPR036514">
    <property type="entry name" value="SGNH_hydro_sf"/>
</dbReference>
<feature type="signal peptide" evidence="2">
    <location>
        <begin position="1"/>
        <end position="21"/>
    </location>
</feature>
<dbReference type="PANTHER" id="PTHR45648">
    <property type="entry name" value="GDSL LIPASE/ACYLHYDROLASE FAMILY PROTEIN (AFU_ORTHOLOGUE AFUA_4G14700)"/>
    <property type="match status" value="1"/>
</dbReference>